<gene>
    <name evidence="4" type="ORF">HNR70_002060</name>
</gene>
<dbReference type="GO" id="GO:0016491">
    <property type="term" value="F:oxidoreductase activity"/>
    <property type="evidence" value="ECO:0007669"/>
    <property type="project" value="InterPro"/>
</dbReference>
<comment type="caution">
    <text evidence="4">The sequence shown here is derived from an EMBL/GenBank/DDBJ whole genome shotgun (WGS) entry which is preliminary data.</text>
</comment>
<dbReference type="Gene3D" id="3.40.50.720">
    <property type="entry name" value="NAD(P)-binding Rossmann-like Domain"/>
    <property type="match status" value="1"/>
</dbReference>
<reference evidence="4 5" key="1">
    <citation type="submission" date="2020-08" db="EMBL/GenBank/DDBJ databases">
        <title>Sequencing the genomes of 1000 actinobacteria strains.</title>
        <authorList>
            <person name="Klenk H.-P."/>
        </authorList>
    </citation>
    <scope>NUCLEOTIDE SEQUENCE [LARGE SCALE GENOMIC DNA]</scope>
    <source>
        <strain evidence="4 5">DSM 28796</strain>
    </source>
</reference>
<feature type="region of interest" description="Disordered" evidence="2">
    <location>
        <begin position="1"/>
        <end position="26"/>
    </location>
</feature>
<dbReference type="Pfam" id="PF08240">
    <property type="entry name" value="ADH_N"/>
    <property type="match status" value="1"/>
</dbReference>
<evidence type="ECO:0000313" key="4">
    <source>
        <dbReference type="EMBL" id="MBB5832247.1"/>
    </source>
</evidence>
<dbReference type="Proteomes" id="UP000588158">
    <property type="component" value="Unassembled WGS sequence"/>
</dbReference>
<evidence type="ECO:0000256" key="1">
    <source>
        <dbReference type="ARBA" id="ARBA00022857"/>
    </source>
</evidence>
<name>A0A841AE90_9MICO</name>
<dbReference type="Pfam" id="PF13602">
    <property type="entry name" value="ADH_zinc_N_2"/>
    <property type="match status" value="1"/>
</dbReference>
<feature type="domain" description="Enoyl reductase (ER)" evidence="3">
    <location>
        <begin position="10"/>
        <end position="324"/>
    </location>
</feature>
<dbReference type="InterPro" id="IPR036291">
    <property type="entry name" value="NAD(P)-bd_dom_sf"/>
</dbReference>
<sequence>MREIRFDSFGGPEVLTLHTDAPTPEPGPDEVLVEVSYVGLNPLDFKIRDGSSGRAKNLELPAGTGREMAGVVIGAGSGLDEAELGSRGLTPGTRVFGMRGMGDSRGVAAEVIAISADDLAPIPGEVPDEDLPRWAGLALAGLTAIATVQDAARVEPGQSVLVHGGTGGVGQLLIPMALEAGASVVHATGRAVNAERIRELGAQPIAYDETDWIQAIMDATDGNGVDVVLDTHYHHTFLPSLDVLAPGGRIVALPSLADLSPALERGIEARIPQLVTGRDRLDQLAQGIRSGRFPLEVSEVLPLAQIDEAHRLLEDGHTRGKIVLDARA</sequence>
<dbReference type="InterPro" id="IPR051603">
    <property type="entry name" value="Zinc-ADH_QOR/CCCR"/>
</dbReference>
<dbReference type="SUPFAM" id="SSF50129">
    <property type="entry name" value="GroES-like"/>
    <property type="match status" value="1"/>
</dbReference>
<dbReference type="PANTHER" id="PTHR44154">
    <property type="entry name" value="QUINONE OXIDOREDUCTASE"/>
    <property type="match status" value="1"/>
</dbReference>
<dbReference type="CDD" id="cd05289">
    <property type="entry name" value="MDR_like_2"/>
    <property type="match status" value="1"/>
</dbReference>
<dbReference type="SUPFAM" id="SSF51735">
    <property type="entry name" value="NAD(P)-binding Rossmann-fold domains"/>
    <property type="match status" value="1"/>
</dbReference>
<protein>
    <submittedName>
        <fullName evidence="4">NADPH:quinone reductase-like Zn-dependent oxidoreductase</fullName>
    </submittedName>
</protein>
<keyword evidence="5" id="KW-1185">Reference proteome</keyword>
<dbReference type="Gene3D" id="3.90.180.10">
    <property type="entry name" value="Medium-chain alcohol dehydrogenases, catalytic domain"/>
    <property type="match status" value="1"/>
</dbReference>
<evidence type="ECO:0000313" key="5">
    <source>
        <dbReference type="Proteomes" id="UP000588158"/>
    </source>
</evidence>
<dbReference type="InterPro" id="IPR013154">
    <property type="entry name" value="ADH-like_N"/>
</dbReference>
<dbReference type="InterPro" id="IPR020843">
    <property type="entry name" value="ER"/>
</dbReference>
<evidence type="ECO:0000259" key="3">
    <source>
        <dbReference type="SMART" id="SM00829"/>
    </source>
</evidence>
<organism evidence="4 5">
    <name type="scientific">Brachybacterium aquaticum</name>
    <dbReference type="NCBI Taxonomy" id="1432564"/>
    <lineage>
        <taxon>Bacteria</taxon>
        <taxon>Bacillati</taxon>
        <taxon>Actinomycetota</taxon>
        <taxon>Actinomycetes</taxon>
        <taxon>Micrococcales</taxon>
        <taxon>Dermabacteraceae</taxon>
        <taxon>Brachybacterium</taxon>
    </lineage>
</organism>
<keyword evidence="1" id="KW-0521">NADP</keyword>
<evidence type="ECO:0000256" key="2">
    <source>
        <dbReference type="SAM" id="MobiDB-lite"/>
    </source>
</evidence>
<dbReference type="SMART" id="SM00829">
    <property type="entry name" value="PKS_ER"/>
    <property type="match status" value="1"/>
</dbReference>
<dbReference type="EMBL" id="JACHLZ010000001">
    <property type="protein sequence ID" value="MBB5832247.1"/>
    <property type="molecule type" value="Genomic_DNA"/>
</dbReference>
<dbReference type="RefSeq" id="WP_184325601.1">
    <property type="nucleotide sequence ID" value="NZ_JACHLZ010000001.1"/>
</dbReference>
<dbReference type="AlphaFoldDB" id="A0A841AE90"/>
<accession>A0A841AE90</accession>
<dbReference type="PANTHER" id="PTHR44154:SF1">
    <property type="entry name" value="QUINONE OXIDOREDUCTASE"/>
    <property type="match status" value="1"/>
</dbReference>
<dbReference type="InterPro" id="IPR011032">
    <property type="entry name" value="GroES-like_sf"/>
</dbReference>
<proteinExistence type="predicted"/>